<comment type="caution">
    <text evidence="1">The sequence shown here is derived from an EMBL/GenBank/DDBJ whole genome shotgun (WGS) entry which is preliminary data.</text>
</comment>
<gene>
    <name evidence="1" type="ORF">CRENBAI_011297</name>
</gene>
<sequence length="159" mass="17840">MPVVPDIEHTRHKPTRGHRATLMNSVSNGVERVIHASGLLEVTAGPADGLRTSDAPAQLCWSNFLSPGIFSMLLRLCWETQQTFGECHKFMCHSGGVGLPEQPLPADAHGVREKPWQRRGLPVWKEDSRDRSTVVTVMNSWLADRMNRFARHSARSYRG</sequence>
<protein>
    <submittedName>
        <fullName evidence="1">Uncharacterized protein</fullName>
    </submittedName>
</protein>
<proteinExistence type="predicted"/>
<accession>A0AAV9QTB4</accession>
<dbReference type="Proteomes" id="UP001311232">
    <property type="component" value="Unassembled WGS sequence"/>
</dbReference>
<dbReference type="AlphaFoldDB" id="A0AAV9QTB4"/>
<name>A0AAV9QTB4_9TELE</name>
<organism evidence="1 2">
    <name type="scientific">Crenichthys baileyi</name>
    <name type="common">White River springfish</name>
    <dbReference type="NCBI Taxonomy" id="28760"/>
    <lineage>
        <taxon>Eukaryota</taxon>
        <taxon>Metazoa</taxon>
        <taxon>Chordata</taxon>
        <taxon>Craniata</taxon>
        <taxon>Vertebrata</taxon>
        <taxon>Euteleostomi</taxon>
        <taxon>Actinopterygii</taxon>
        <taxon>Neopterygii</taxon>
        <taxon>Teleostei</taxon>
        <taxon>Neoteleostei</taxon>
        <taxon>Acanthomorphata</taxon>
        <taxon>Ovalentaria</taxon>
        <taxon>Atherinomorphae</taxon>
        <taxon>Cyprinodontiformes</taxon>
        <taxon>Goodeidae</taxon>
        <taxon>Crenichthys</taxon>
    </lineage>
</organism>
<keyword evidence="2" id="KW-1185">Reference proteome</keyword>
<evidence type="ECO:0000313" key="1">
    <source>
        <dbReference type="EMBL" id="KAK5600731.1"/>
    </source>
</evidence>
<reference evidence="1 2" key="1">
    <citation type="submission" date="2021-06" db="EMBL/GenBank/DDBJ databases">
        <authorList>
            <person name="Palmer J.M."/>
        </authorList>
    </citation>
    <scope>NUCLEOTIDE SEQUENCE [LARGE SCALE GENOMIC DNA]</scope>
    <source>
        <strain evidence="1 2">MEX-2019</strain>
        <tissue evidence="1">Muscle</tissue>
    </source>
</reference>
<evidence type="ECO:0000313" key="2">
    <source>
        <dbReference type="Proteomes" id="UP001311232"/>
    </source>
</evidence>
<dbReference type="EMBL" id="JAHHUM010002809">
    <property type="protein sequence ID" value="KAK5600731.1"/>
    <property type="molecule type" value="Genomic_DNA"/>
</dbReference>